<keyword evidence="2" id="KW-1185">Reference proteome</keyword>
<sequence>MNNSLYSRDMSRLYTCQNEQRRHEVRRQGRNGLDYLEVGEDLRSRSGSFGASLYVYFLGTIPDNLRKENVRIEGGQRIRNLQVTSLEVECPEDSEAYLKVNLNQSGDFSTYTLRLVALDEQGKLIQHPDFDSRFAQLQFKFRKSDCSSELDCLQQESCPPPQLVEPNINYLAKDYASFRQLILDRLSLIMPDWQERHVPDLGITIVELLAYVGDYLSYYQDAVATEAYLETARQRISVRRHARLIDYPMHEGCNARTWLWIETNFDVRLEDKKNFYFITGYKNAPLLGTILRANEDLKDVPPNNYEVFEPLTPAPIQLYVAHNRICFYTWGESSCCLPSGSTSATLVDGFVPSRDDRGDAGKGAMHCAPTDAPTQRKLRLKVGDILIFEEIKGPKTGHPEDADVTHRHVVRLTSVKPSIDELYNQPILEIEWAKEDALPFTLCISGIIPRDGDANMGGTGARHCAPTMSCALVEDISVARGNVILVDYGRTICNEDLGTVSGKEVRQKCEEEGELVKIDVVPDRFRPILQETPLTFSQPLLKKNLSQAPASSLLNQDPRQALPHIYLHGKVVNIGMVAMGGTGAMPCAPTDDDNLWIPQRDLIDSEGENKHFVVEMDNDGQAHLRFGDGELGLLPAVGTHFWATYRVGNGLSANVAAGAISYIVFRNVNFNALRLKVHQPLPAIGGTPPEPLSQVKLLAPRLLDNKLERAIAEDDYAQLVMQNFSTKVQRAAATFRWMGSWYEVLVIIDPLNQDDVDDTLLQEITTHLNLYRCIGHDVVVKPATRVPLDIAMEVYIKSDYLRGHVKPALIDAFSNRILPDGRRGFFHPDNLTFGKGIALSQLVAIAHAIPGVESVSITKLERLFEGANGEIEAGFLPIGPLEIARLDNNPNFPENGKFFLDIRGGR</sequence>
<gene>
    <name evidence="1" type="ORF">AB0759_19625</name>
</gene>
<organism evidence="1 2">
    <name type="scientific">Scytonema tolypothrichoides VB-61278_2</name>
    <dbReference type="NCBI Taxonomy" id="3232314"/>
    <lineage>
        <taxon>Bacteria</taxon>
        <taxon>Bacillati</taxon>
        <taxon>Cyanobacteriota</taxon>
        <taxon>Cyanophyceae</taxon>
        <taxon>Nostocales</taxon>
        <taxon>Scytonemataceae</taxon>
        <taxon>Scytonema</taxon>
    </lineage>
</organism>
<evidence type="ECO:0000313" key="2">
    <source>
        <dbReference type="Proteomes" id="UP001628874"/>
    </source>
</evidence>
<dbReference type="Proteomes" id="UP001628874">
    <property type="component" value="Unassembled WGS sequence"/>
</dbReference>
<dbReference type="EMBL" id="JBFQGM010000007">
    <property type="protein sequence ID" value="MFL9462822.1"/>
    <property type="molecule type" value="Genomic_DNA"/>
</dbReference>
<comment type="caution">
    <text evidence="1">The sequence shown here is derived from an EMBL/GenBank/DDBJ whole genome shotgun (WGS) entry which is preliminary data.</text>
</comment>
<accession>A0ABW8WP89</accession>
<name>A0ABW8WP89_9CYAN</name>
<reference evidence="1 2" key="1">
    <citation type="submission" date="2024-07" db="EMBL/GenBank/DDBJ databases">
        <authorList>
            <person name="Tripathy S."/>
        </authorList>
    </citation>
    <scope>NUCLEOTIDE SEQUENCE [LARGE SCALE GENOMIC DNA]</scope>
    <source>
        <strain evidence="1 2">VB-61278_2</strain>
    </source>
</reference>
<dbReference type="RefSeq" id="WP_050045822.1">
    <property type="nucleotide sequence ID" value="NZ_JBFQGM010000007.1"/>
</dbReference>
<evidence type="ECO:0000313" key="1">
    <source>
        <dbReference type="EMBL" id="MFL9462822.1"/>
    </source>
</evidence>
<proteinExistence type="predicted"/>
<protein>
    <submittedName>
        <fullName evidence="1">Baseplate assembly protein</fullName>
    </submittedName>
</protein>